<evidence type="ECO:0000313" key="4">
    <source>
        <dbReference type="Proteomes" id="UP000054015"/>
    </source>
</evidence>
<dbReference type="GeneID" id="1483380"/>
<dbReference type="AlphaFoldDB" id="A0A101DD76"/>
<accession>A0A101DD76</accession>
<protein>
    <recommendedName>
        <fullName evidence="1">DUF1858 domain-containing protein</fullName>
    </recommendedName>
</protein>
<evidence type="ECO:0000259" key="1">
    <source>
        <dbReference type="Pfam" id="PF08984"/>
    </source>
</evidence>
<feature type="domain" description="DUF1858" evidence="1">
    <location>
        <begin position="84"/>
        <end position="141"/>
    </location>
</feature>
<dbReference type="Proteomes" id="UP000054307">
    <property type="component" value="Unassembled WGS sequence"/>
</dbReference>
<dbReference type="InterPro" id="IPR015077">
    <property type="entry name" value="DUF1858"/>
</dbReference>
<dbReference type="PATRIC" id="fig|2234.6.peg.2346"/>
<evidence type="ECO:0000313" key="3">
    <source>
        <dbReference type="EMBL" id="KUK06477.1"/>
    </source>
</evidence>
<dbReference type="EMBL" id="LGEQ01000025">
    <property type="protein sequence ID" value="KUJ93411.1"/>
    <property type="molecule type" value="Genomic_DNA"/>
</dbReference>
<evidence type="ECO:0000313" key="2">
    <source>
        <dbReference type="EMBL" id="KUJ93411.1"/>
    </source>
</evidence>
<dbReference type="InterPro" id="IPR038062">
    <property type="entry name" value="ScdA-like_N_sf"/>
</dbReference>
<dbReference type="SUPFAM" id="SSF140683">
    <property type="entry name" value="SP0561-like"/>
    <property type="match status" value="1"/>
</dbReference>
<dbReference type="Gene3D" id="1.10.3910.10">
    <property type="entry name" value="SP0561-like"/>
    <property type="match status" value="1"/>
</dbReference>
<reference evidence="2" key="1">
    <citation type="journal article" date="2015" name="MBio">
        <title>Genome-resolved metagenomic analysis reveals roles for candidate phyla and other microbial community members in biogeochemical transformations in oil reservoirs.</title>
        <authorList>
            <person name="Hu P."/>
            <person name="Tom L."/>
            <person name="Singh A."/>
            <person name="Thomas B.C."/>
            <person name="Baker B.J."/>
            <person name="Piceno Y.M."/>
            <person name="Andersen G.L."/>
            <person name="Banfield J.F."/>
        </authorList>
    </citation>
    <scope>NUCLEOTIDE SEQUENCE [LARGE SCALE GENOMIC DNA]</scope>
    <source>
        <strain evidence="3">49_2300</strain>
        <strain evidence="2">49_95</strain>
    </source>
</reference>
<reference evidence="4 5" key="2">
    <citation type="journal article" date="2015" name="MBio">
        <title>Genome-Resolved Metagenomic Analysis Reveals Roles for Candidate Phyla and Other Microbial Community Members in Biogeochemical Transformations in Oil Reservoirs.</title>
        <authorList>
            <person name="Hu P."/>
            <person name="Tom L."/>
            <person name="Singh A."/>
            <person name="Thomas B.C."/>
            <person name="Baker B.J."/>
            <person name="Piceno Y.M."/>
            <person name="Andersen G.L."/>
            <person name="Banfield J.F."/>
        </authorList>
    </citation>
    <scope>NUCLEOTIDE SEQUENCE [LARGE SCALE GENOMIC DNA]</scope>
</reference>
<sequence length="153" mass="17289">MVAISDLRGLSLPEALGGIVEAIENVEVGEQVQFVLDSDADVEAITTHLSEYAECSAEKGDRFILLKVTKRAEFKADEEEEFRIDENTNVGRLIERYPEATEILASYGFTPLRNPVLRKTLAKTITLGRAKMLKKLSDEEFEEMLRKLRELRG</sequence>
<organism evidence="2 5">
    <name type="scientific">Archaeoglobus fulgidus</name>
    <dbReference type="NCBI Taxonomy" id="2234"/>
    <lineage>
        <taxon>Archaea</taxon>
        <taxon>Methanobacteriati</taxon>
        <taxon>Methanobacteriota</taxon>
        <taxon>Archaeoglobi</taxon>
        <taxon>Archaeoglobales</taxon>
        <taxon>Archaeoglobaceae</taxon>
        <taxon>Archaeoglobus</taxon>
    </lineage>
</organism>
<dbReference type="RefSeq" id="WP_010877681.1">
    <property type="nucleotide sequence ID" value="NZ_FJNF01000050.1"/>
</dbReference>
<gene>
    <name evidence="2" type="ORF">XD40_1391</name>
    <name evidence="3" type="ORF">XD48_1296</name>
</gene>
<proteinExistence type="predicted"/>
<evidence type="ECO:0000313" key="5">
    <source>
        <dbReference type="Proteomes" id="UP000054307"/>
    </source>
</evidence>
<comment type="caution">
    <text evidence="2">The sequence shown here is derived from an EMBL/GenBank/DDBJ whole genome shotgun (WGS) entry which is preliminary data.</text>
</comment>
<dbReference type="Pfam" id="PF08984">
    <property type="entry name" value="DUF1858"/>
    <property type="match status" value="1"/>
</dbReference>
<name>A0A101DD76_ARCFL</name>
<dbReference type="SMR" id="A0A101DD76"/>
<dbReference type="Proteomes" id="UP000054015">
    <property type="component" value="Unassembled WGS sequence"/>
</dbReference>
<dbReference type="EMBL" id="LGEX01000034">
    <property type="protein sequence ID" value="KUK06477.1"/>
    <property type="molecule type" value="Genomic_DNA"/>
</dbReference>